<name>A0ABZ2BRM3_9RHOB</name>
<protein>
    <submittedName>
        <fullName evidence="1">Uncharacterized protein</fullName>
    </submittedName>
</protein>
<gene>
    <name evidence="1" type="ORF">ROLI_009480</name>
</gene>
<dbReference type="Proteomes" id="UP001318682">
    <property type="component" value="Chromosome"/>
</dbReference>
<accession>A0ABZ2BRM3</accession>
<reference evidence="2" key="2">
    <citation type="submission" date="2024-01" db="EMBL/GenBank/DDBJ databases">
        <title>Roseobacter fucihabitans sp. nov., isolated from the brown alga Fucus spiralis.</title>
        <authorList>
            <person name="Hahnke S."/>
            <person name="Berger M."/>
            <person name="Schlingloff A."/>
            <person name="Athale I."/>
            <person name="Neumann-Schaal M."/>
            <person name="Adenaya A."/>
            <person name="Poehlein A."/>
            <person name="Daniel R."/>
            <person name="Pertersen J."/>
            <person name="Brinkhoff T."/>
        </authorList>
    </citation>
    <scope>NUCLEOTIDE SEQUENCE [LARGE SCALE GENOMIC DNA]</scope>
    <source>
        <strain evidence="2">B14</strain>
    </source>
</reference>
<dbReference type="EMBL" id="CP143423">
    <property type="protein sequence ID" value="WVX47875.1"/>
    <property type="molecule type" value="Genomic_DNA"/>
</dbReference>
<keyword evidence="2" id="KW-1185">Reference proteome</keyword>
<evidence type="ECO:0000313" key="1">
    <source>
        <dbReference type="EMBL" id="WVX47875.1"/>
    </source>
</evidence>
<organism evidence="1 2">
    <name type="scientific">Roseobacter fucihabitans</name>
    <dbReference type="NCBI Taxonomy" id="1537242"/>
    <lineage>
        <taxon>Bacteria</taxon>
        <taxon>Pseudomonadati</taxon>
        <taxon>Pseudomonadota</taxon>
        <taxon>Alphaproteobacteria</taxon>
        <taxon>Rhodobacterales</taxon>
        <taxon>Roseobacteraceae</taxon>
        <taxon>Roseobacter</taxon>
    </lineage>
</organism>
<proteinExistence type="predicted"/>
<sequence length="179" mass="20537">MLQTLDFTICFASTAFMSDLNFIITNGFSTALEEASKLGPRAASRAKLRIFGLIRYLRGVEHSWRRADHLRWNHVEQVRHIKKDYPPAEFGAFLSDIENPFLFQSVEGLSDPDPEGYFARFRSRRFQLACVVLYTERPDRRLAFLSVGTLTDCNRRLGGLHDAKQAKQVISQVRAFPKP</sequence>
<reference evidence="1 2" key="1">
    <citation type="submission" date="2015-07" db="EMBL/GenBank/DDBJ databases">
        <authorList>
            <person name="Voget S."/>
            <person name="Dogs M."/>
            <person name="Brinkhoff T.H."/>
            <person name="Daniel R."/>
        </authorList>
    </citation>
    <scope>NUCLEOTIDE SEQUENCE [LARGE SCALE GENOMIC DNA]</scope>
    <source>
        <strain evidence="1 2">B14</strain>
    </source>
</reference>
<evidence type="ECO:0000313" key="2">
    <source>
        <dbReference type="Proteomes" id="UP001318682"/>
    </source>
</evidence>